<proteinExistence type="inferred from homology"/>
<keyword evidence="7" id="KW-0325">Glycoprotein</keyword>
<dbReference type="AlphaFoldDB" id="A0A7M7SX92"/>
<evidence type="ECO:0000256" key="7">
    <source>
        <dbReference type="ARBA" id="ARBA00023180"/>
    </source>
</evidence>
<dbReference type="GO" id="GO:0038023">
    <property type="term" value="F:signaling receptor activity"/>
    <property type="evidence" value="ECO:0000318"/>
    <property type="project" value="GO_Central"/>
</dbReference>
<dbReference type="RefSeq" id="XP_030838011.1">
    <property type="nucleotide sequence ID" value="XM_030982151.1"/>
</dbReference>
<keyword evidence="3" id="KW-1003">Cell membrane</keyword>
<dbReference type="InterPro" id="IPR002018">
    <property type="entry name" value="CarbesteraseB"/>
</dbReference>
<keyword evidence="9" id="KW-1133">Transmembrane helix</keyword>
<dbReference type="GO" id="GO:0048488">
    <property type="term" value="P:synaptic vesicle endocytosis"/>
    <property type="evidence" value="ECO:0000318"/>
    <property type="project" value="GO_Central"/>
</dbReference>
<feature type="region of interest" description="Disordered" evidence="8">
    <location>
        <begin position="507"/>
        <end position="526"/>
    </location>
</feature>
<protein>
    <recommendedName>
        <fullName evidence="10">Carboxylesterase type B domain-containing protein</fullName>
    </recommendedName>
</protein>
<dbReference type="PANTHER" id="PTHR43903">
    <property type="entry name" value="NEUROLIGIN"/>
    <property type="match status" value="1"/>
</dbReference>
<keyword evidence="12" id="KW-1185">Reference proteome</keyword>
<feature type="transmembrane region" description="Helical" evidence="9">
    <location>
        <begin position="538"/>
        <end position="562"/>
    </location>
</feature>
<reference evidence="11" key="2">
    <citation type="submission" date="2021-01" db="UniProtKB">
        <authorList>
            <consortium name="EnsemblMetazoa"/>
        </authorList>
    </citation>
    <scope>IDENTIFICATION</scope>
</reference>
<feature type="compositionally biased region" description="Polar residues" evidence="8">
    <location>
        <begin position="606"/>
        <end position="630"/>
    </location>
</feature>
<evidence type="ECO:0000256" key="9">
    <source>
        <dbReference type="SAM" id="Phobius"/>
    </source>
</evidence>
<dbReference type="PRINTS" id="PR01090">
    <property type="entry name" value="NEUROLIGIN"/>
</dbReference>
<dbReference type="OMA" id="HQQHMQN"/>
<dbReference type="Gene3D" id="3.40.50.1820">
    <property type="entry name" value="alpha/beta hydrolase"/>
    <property type="match status" value="1"/>
</dbReference>
<name>A0A7M7SX92_STRPU</name>
<evidence type="ECO:0000256" key="2">
    <source>
        <dbReference type="ARBA" id="ARBA00005964"/>
    </source>
</evidence>
<dbReference type="GO" id="GO:0009986">
    <property type="term" value="C:cell surface"/>
    <property type="evidence" value="ECO:0000318"/>
    <property type="project" value="GO_Central"/>
</dbReference>
<dbReference type="FunCoup" id="A0A7M7SX92">
    <property type="interactions" value="296"/>
</dbReference>
<evidence type="ECO:0000256" key="3">
    <source>
        <dbReference type="ARBA" id="ARBA00022475"/>
    </source>
</evidence>
<comment type="similarity">
    <text evidence="2">Belongs to the type-B carboxylesterase/lipase family.</text>
</comment>
<feature type="domain" description="Carboxylesterase type B" evidence="10">
    <location>
        <begin position="4"/>
        <end position="442"/>
    </location>
</feature>
<dbReference type="GO" id="GO:0050804">
    <property type="term" value="P:modulation of chemical synaptic transmission"/>
    <property type="evidence" value="ECO:0000318"/>
    <property type="project" value="GO_Central"/>
</dbReference>
<dbReference type="InParanoid" id="A0A7M7SX92"/>
<evidence type="ECO:0000256" key="8">
    <source>
        <dbReference type="SAM" id="MobiDB-lite"/>
    </source>
</evidence>
<dbReference type="GO" id="GO:0098793">
    <property type="term" value="C:presynapse"/>
    <property type="evidence" value="ECO:0007669"/>
    <property type="project" value="GOC"/>
</dbReference>
<evidence type="ECO:0000313" key="12">
    <source>
        <dbReference type="Proteomes" id="UP000007110"/>
    </source>
</evidence>
<sequence length="671" mass="73770">MDPLAVMVHIHGDTYDEGSANMYDGSILASYGGVIVITVNYRLGILGFLSTADSAARGNYGLMDQIAAIKWIHQNIGVFGGDPDQITLFGVGSGAACSGLLMFSNHTKGLIAGVIAESGSANAPWALSREPARFAKLLAENVGCEAETNLQMVECLRGLPYSDLINLDFQSPLYMFAFAPVVDEDVIAADPSIMWGQLIAGERDIGRDDFAYLSGIVRNEAFSYIAEETDVVGRMELEVFDDILDGFVQNNFGGNMKASSVIRDVIYYEYMDWGGGEGNAFTLKDSLQDILTDHQWVAPCISSLKLADEAGIDAWLYMFPHRPRRSIYPRWAGAVHLEEVPYVFGAPVSNMSVGIFTESYSSAEAALSLATMNYWSNFAKSGNPNSPRPQSSTDIHRNFVVEFNFETMEDWPRYTVGRQQMIYLASNPKAKDFYRVHKISLWEQLVPRIEQKFAFEPTVNNNPFLPGPQISNPGGGQVTHSLTSAMQPVTSAISPMTDPFETDIDNRVPGADNITPSGTESNALETDKQEKKGFLVELSMVIAIGGFLLLLNLIILGAIYYLRDKRKIEKRLAQKYLTSQTEEKKRTSLHPQTTPDSGIGIPVALNLNQQSGHHGSNQRYGTPSVPSRAGTSDHNHGNGGSRDYSSLKYNRSPQHFGAIRRNSAGEVEFEV</sequence>
<dbReference type="SUPFAM" id="SSF53474">
    <property type="entry name" value="alpha/beta-Hydrolases"/>
    <property type="match status" value="1"/>
</dbReference>
<keyword evidence="9" id="KW-0812">Transmembrane</keyword>
<evidence type="ECO:0000256" key="5">
    <source>
        <dbReference type="ARBA" id="ARBA00023136"/>
    </source>
</evidence>
<dbReference type="InterPro" id="IPR000460">
    <property type="entry name" value="Nlgn"/>
</dbReference>
<reference evidence="12" key="1">
    <citation type="submission" date="2015-02" db="EMBL/GenBank/DDBJ databases">
        <title>Genome sequencing for Strongylocentrotus purpuratus.</title>
        <authorList>
            <person name="Murali S."/>
            <person name="Liu Y."/>
            <person name="Vee V."/>
            <person name="English A."/>
            <person name="Wang M."/>
            <person name="Skinner E."/>
            <person name="Han Y."/>
            <person name="Muzny D.M."/>
            <person name="Worley K.C."/>
            <person name="Gibbs R.A."/>
        </authorList>
    </citation>
    <scope>NUCLEOTIDE SEQUENCE</scope>
</reference>
<dbReference type="OrthoDB" id="408631at2759"/>
<organism evidence="11 12">
    <name type="scientific">Strongylocentrotus purpuratus</name>
    <name type="common">Purple sea urchin</name>
    <dbReference type="NCBI Taxonomy" id="7668"/>
    <lineage>
        <taxon>Eukaryota</taxon>
        <taxon>Metazoa</taxon>
        <taxon>Echinodermata</taxon>
        <taxon>Eleutherozoa</taxon>
        <taxon>Echinozoa</taxon>
        <taxon>Echinoidea</taxon>
        <taxon>Euechinoidea</taxon>
        <taxon>Echinacea</taxon>
        <taxon>Camarodonta</taxon>
        <taxon>Echinidea</taxon>
        <taxon>Strongylocentrotidae</taxon>
        <taxon>Strongylocentrotus</taxon>
    </lineage>
</organism>
<dbReference type="GO" id="GO:0007268">
    <property type="term" value="P:chemical synaptic transmission"/>
    <property type="evidence" value="ECO:0000318"/>
    <property type="project" value="GO_Central"/>
</dbReference>
<accession>A0A7M7SX92</accession>
<evidence type="ECO:0000256" key="4">
    <source>
        <dbReference type="ARBA" id="ARBA00022889"/>
    </source>
</evidence>
<evidence type="ECO:0000256" key="6">
    <source>
        <dbReference type="ARBA" id="ARBA00023157"/>
    </source>
</evidence>
<feature type="compositionally biased region" description="Polar residues" evidence="8">
    <location>
        <begin position="514"/>
        <end position="524"/>
    </location>
</feature>
<keyword evidence="4" id="KW-0130">Cell adhesion</keyword>
<dbReference type="Proteomes" id="UP000007110">
    <property type="component" value="Unassembled WGS sequence"/>
</dbReference>
<comment type="subcellular location">
    <subcellularLocation>
        <location evidence="1">Cell membrane</location>
        <topology evidence="1">Single-pass type I membrane protein</topology>
    </subcellularLocation>
</comment>
<dbReference type="InterPro" id="IPR051093">
    <property type="entry name" value="Neuroligin/BSAL"/>
</dbReference>
<feature type="region of interest" description="Disordered" evidence="8">
    <location>
        <begin position="579"/>
        <end position="649"/>
    </location>
</feature>
<dbReference type="InterPro" id="IPR029058">
    <property type="entry name" value="AB_hydrolase_fold"/>
</dbReference>
<evidence type="ECO:0000256" key="1">
    <source>
        <dbReference type="ARBA" id="ARBA00004251"/>
    </source>
</evidence>
<dbReference type="EnsemblMetazoa" id="XM_030982151">
    <property type="protein sequence ID" value="XP_030838011"/>
    <property type="gene ID" value="LOC578199"/>
</dbReference>
<dbReference type="GO" id="GO:0097104">
    <property type="term" value="P:postsynaptic membrane assembly"/>
    <property type="evidence" value="ECO:0000318"/>
    <property type="project" value="GO_Central"/>
</dbReference>
<dbReference type="KEGG" id="spu:578199"/>
<dbReference type="Pfam" id="PF00135">
    <property type="entry name" value="COesterase"/>
    <property type="match status" value="1"/>
</dbReference>
<evidence type="ECO:0000313" key="11">
    <source>
        <dbReference type="EnsemblMetazoa" id="XP_030838011"/>
    </source>
</evidence>
<keyword evidence="5 9" id="KW-0472">Membrane</keyword>
<dbReference type="GO" id="GO:0042043">
    <property type="term" value="F:neurexin family protein binding"/>
    <property type="evidence" value="ECO:0000318"/>
    <property type="project" value="GO_Central"/>
</dbReference>
<dbReference type="GO" id="GO:0007158">
    <property type="term" value="P:neuron cell-cell adhesion"/>
    <property type="evidence" value="ECO:0000318"/>
    <property type="project" value="GO_Central"/>
</dbReference>
<keyword evidence="6" id="KW-1015">Disulfide bond</keyword>
<dbReference type="GO" id="GO:0097105">
    <property type="term" value="P:presynaptic membrane assembly"/>
    <property type="evidence" value="ECO:0000318"/>
    <property type="project" value="GO_Central"/>
</dbReference>
<dbReference type="GO" id="GO:0045202">
    <property type="term" value="C:synapse"/>
    <property type="evidence" value="ECO:0000318"/>
    <property type="project" value="GO_Central"/>
</dbReference>
<evidence type="ECO:0000259" key="10">
    <source>
        <dbReference type="Pfam" id="PF00135"/>
    </source>
</evidence>
<dbReference type="GO" id="GO:0005886">
    <property type="term" value="C:plasma membrane"/>
    <property type="evidence" value="ECO:0000318"/>
    <property type="project" value="GO_Central"/>
</dbReference>
<dbReference type="GeneID" id="578199"/>